<dbReference type="Gramene" id="OGLUM11G03300.1">
    <property type="protein sequence ID" value="OGLUM11G03300.1"/>
    <property type="gene ID" value="OGLUM11G03300"/>
</dbReference>
<sequence length="193" mass="21203">MDGHDSIPHKVKDRSSDLDILLEISGTKFDLDGPRELRVFETMNETDEKDLGDELAQHVAAGREDIIVLDNELDLGGIMPNWDDEILRPKGKEYKVMSRKIKKALPAERKELKGINIELCACKPASHTIEARTDEEQHQLLLRRGVAGSGHRGAMCDGDLSALQTRLPTIDCVASAAADATGLRTCSSTLLCN</sequence>
<dbReference type="HOGENOM" id="CLU_1410785_0_0_1"/>
<dbReference type="Proteomes" id="UP000026961">
    <property type="component" value="Chromosome 11"/>
</dbReference>
<proteinExistence type="predicted"/>
<reference evidence="1" key="2">
    <citation type="submission" date="2018-05" db="EMBL/GenBank/DDBJ databases">
        <title>OgluRS3 (Oryza glumaepatula Reference Sequence Version 3).</title>
        <authorList>
            <person name="Zhang J."/>
            <person name="Kudrna D."/>
            <person name="Lee S."/>
            <person name="Talag J."/>
            <person name="Welchert J."/>
            <person name="Wing R.A."/>
        </authorList>
    </citation>
    <scope>NUCLEOTIDE SEQUENCE [LARGE SCALE GENOMIC DNA]</scope>
</reference>
<dbReference type="EnsemblPlants" id="OGLUM11G03300.1">
    <property type="protein sequence ID" value="OGLUM11G03300.1"/>
    <property type="gene ID" value="OGLUM11G03300"/>
</dbReference>
<keyword evidence="2" id="KW-1185">Reference proteome</keyword>
<dbReference type="AlphaFoldDB" id="A0A0E0BFI8"/>
<accession>A0A0E0BFI8</accession>
<evidence type="ECO:0000313" key="2">
    <source>
        <dbReference type="Proteomes" id="UP000026961"/>
    </source>
</evidence>
<reference evidence="1" key="1">
    <citation type="submission" date="2015-04" db="UniProtKB">
        <authorList>
            <consortium name="EnsemblPlants"/>
        </authorList>
    </citation>
    <scope>IDENTIFICATION</scope>
</reference>
<protein>
    <submittedName>
        <fullName evidence="1">Uncharacterized protein</fullName>
    </submittedName>
</protein>
<organism evidence="1">
    <name type="scientific">Oryza glumipatula</name>
    <dbReference type="NCBI Taxonomy" id="40148"/>
    <lineage>
        <taxon>Eukaryota</taxon>
        <taxon>Viridiplantae</taxon>
        <taxon>Streptophyta</taxon>
        <taxon>Embryophyta</taxon>
        <taxon>Tracheophyta</taxon>
        <taxon>Spermatophyta</taxon>
        <taxon>Magnoliopsida</taxon>
        <taxon>Liliopsida</taxon>
        <taxon>Poales</taxon>
        <taxon>Poaceae</taxon>
        <taxon>BOP clade</taxon>
        <taxon>Oryzoideae</taxon>
        <taxon>Oryzeae</taxon>
        <taxon>Oryzinae</taxon>
        <taxon>Oryza</taxon>
    </lineage>
</organism>
<name>A0A0E0BFI8_9ORYZ</name>
<evidence type="ECO:0000313" key="1">
    <source>
        <dbReference type="EnsemblPlants" id="OGLUM11G03300.1"/>
    </source>
</evidence>